<organism evidence="2 3">
    <name type="scientific">Candidatus Niyogibacteria bacterium RIFCSPLOWO2_12_FULL_41_13</name>
    <dbReference type="NCBI Taxonomy" id="1801726"/>
    <lineage>
        <taxon>Bacteria</taxon>
        <taxon>Candidatus Niyogiibacteriota</taxon>
    </lineage>
</organism>
<evidence type="ECO:0008006" key="4">
    <source>
        <dbReference type="Google" id="ProtNLM"/>
    </source>
</evidence>
<evidence type="ECO:0000313" key="2">
    <source>
        <dbReference type="EMBL" id="OGZ31720.1"/>
    </source>
</evidence>
<dbReference type="STRING" id="1801726.A3H02_01495"/>
<evidence type="ECO:0000256" key="1">
    <source>
        <dbReference type="SAM" id="Phobius"/>
    </source>
</evidence>
<proteinExistence type="predicted"/>
<dbReference type="EMBL" id="MHMS01000023">
    <property type="protein sequence ID" value="OGZ31720.1"/>
    <property type="molecule type" value="Genomic_DNA"/>
</dbReference>
<keyword evidence="1" id="KW-0812">Transmembrane</keyword>
<comment type="caution">
    <text evidence="2">The sequence shown here is derived from an EMBL/GenBank/DDBJ whole genome shotgun (WGS) entry which is preliminary data.</text>
</comment>
<dbReference type="Gene3D" id="2.60.40.1120">
    <property type="entry name" value="Carboxypeptidase-like, regulatory domain"/>
    <property type="match status" value="2"/>
</dbReference>
<reference evidence="2 3" key="1">
    <citation type="journal article" date="2016" name="Nat. Commun.">
        <title>Thousands of microbial genomes shed light on interconnected biogeochemical processes in an aquifer system.</title>
        <authorList>
            <person name="Anantharaman K."/>
            <person name="Brown C.T."/>
            <person name="Hug L.A."/>
            <person name="Sharon I."/>
            <person name="Castelle C.J."/>
            <person name="Probst A.J."/>
            <person name="Thomas B.C."/>
            <person name="Singh A."/>
            <person name="Wilkins M.J."/>
            <person name="Karaoz U."/>
            <person name="Brodie E.L."/>
            <person name="Williams K.H."/>
            <person name="Hubbard S.S."/>
            <person name="Banfield J.F."/>
        </authorList>
    </citation>
    <scope>NUCLEOTIDE SEQUENCE [LARGE SCALE GENOMIC DNA]</scope>
</reference>
<dbReference type="PROSITE" id="PS00409">
    <property type="entry name" value="PROKAR_NTER_METHYL"/>
    <property type="match status" value="1"/>
</dbReference>
<keyword evidence="1" id="KW-0472">Membrane</keyword>
<keyword evidence="1" id="KW-1133">Transmembrane helix</keyword>
<dbReference type="InterPro" id="IPR012902">
    <property type="entry name" value="N_methyl_site"/>
</dbReference>
<evidence type="ECO:0000313" key="3">
    <source>
        <dbReference type="Proteomes" id="UP000176787"/>
    </source>
</evidence>
<gene>
    <name evidence="2" type="ORF">A3H02_01495</name>
</gene>
<dbReference type="SUPFAM" id="SSF49464">
    <property type="entry name" value="Carboxypeptidase regulatory domain-like"/>
    <property type="match status" value="1"/>
</dbReference>
<sequence length="593" mass="63814">MIWDFIRNLKLGFEIFTKGFSLIETIIGVALLLVAFLGIFGAYQLGLKVIGQSKARIIAIALANQKIESARNLSYENIGTVGGIPPGAILETEIIVRNNITFTVKTAVIYIDDSFDGLVPADALPNDYKRAKVKVSWGGLFGGDVVLITDITPKGLETTVGGGNLLITVFNASGLAVPQADIHLVNSSTTPPIDVNYQTNNEGKYLVAGAPADVANYKIIVSKSGYSSARTYGTEEIANPQKPHATVIEGELTQTSFSIDRLSSFSINTLSQFGLESFSDSFADQSKISEGSNIAVIGGKAILATTTGGYLPSGYAVSTPIQPSDLMSWDKFSWNDDEPQNTEIKHQIFYATTTDWYLIPNSDLPGNSSGFASSPVDLSSLATTTYSNLKLKGIFSTNDASSTPELYDWQASWRTVTPAPIGDIQFHLQGNKIIGNDIDDQPVYKYSQNHTTDSSGNLTLSNMEWDAYNFTIDRVLTGLNLVGIDPSPQPVNLLPNANQVVKLYLSAENSLLAKVKDIETSGPIFSASVRLRNAGLGYDTTQYSDQKGETIFIPLQSGSYDYEVQAGGYQNAAGSVPVSADSSIIIYLTPGEI</sequence>
<dbReference type="AlphaFoldDB" id="A0A1G2F246"/>
<feature type="transmembrane region" description="Helical" evidence="1">
    <location>
        <begin position="21"/>
        <end position="43"/>
    </location>
</feature>
<dbReference type="Proteomes" id="UP000176787">
    <property type="component" value="Unassembled WGS sequence"/>
</dbReference>
<accession>A0A1G2F246</accession>
<name>A0A1G2F246_9BACT</name>
<dbReference type="InterPro" id="IPR008969">
    <property type="entry name" value="CarboxyPept-like_regulatory"/>
</dbReference>
<protein>
    <recommendedName>
        <fullName evidence="4">Carboxypeptidase regulatory-like domain-containing protein</fullName>
    </recommendedName>
</protein>